<evidence type="ECO:0000259" key="2">
    <source>
        <dbReference type="Pfam" id="PF00266"/>
    </source>
</evidence>
<keyword evidence="3" id="KW-0032">Aminotransferase</keyword>
<proteinExistence type="predicted"/>
<organism evidence="3 4">
    <name type="scientific">Sungkyunkwania multivorans</name>
    <dbReference type="NCBI Taxonomy" id="1173618"/>
    <lineage>
        <taxon>Bacteria</taxon>
        <taxon>Pseudomonadati</taxon>
        <taxon>Bacteroidota</taxon>
        <taxon>Flavobacteriia</taxon>
        <taxon>Flavobacteriales</taxon>
        <taxon>Flavobacteriaceae</taxon>
        <taxon>Sungkyunkwania</taxon>
    </lineage>
</organism>
<dbReference type="Gene3D" id="3.90.1150.10">
    <property type="entry name" value="Aspartate Aminotransferase, domain 1"/>
    <property type="match status" value="1"/>
</dbReference>
<dbReference type="PANTHER" id="PTHR43586">
    <property type="entry name" value="CYSTEINE DESULFURASE"/>
    <property type="match status" value="1"/>
</dbReference>
<sequence length="358" mass="40349">MENFRKQFPAIRNRIYLNTAAAGLLPESIVEWRQEHDLDLMLRGSVFREEQANVIEDVRHVLANFFNAKKENIALLPNFSYGFNLLLEGVDQATKFLLIESDYPSINWPVEQRGFSVDYARLDAQLEQNIMEAFERDVPDIFAFSLVQYTNGIAIDLQFLSVLKTTYPNTIFIADGTQFCGTCPVDFENAPIDILISSGYKWLLGGYGNGFLMSKETVQQRFTLRSIGFNSTNISFDKKKASFASRLEPGHQDSLVIGSLGEGVKFLNKVGLTTIQSYLNKLSHHCKDTLASRGLISDEIASRGVHSSIFNIKGDAALFQRLLANDVVCSRRGSGIRISLHFYNEMDDLERLFSILPS</sequence>
<evidence type="ECO:0000313" key="4">
    <source>
        <dbReference type="Proteomes" id="UP001596978"/>
    </source>
</evidence>
<feature type="domain" description="Aminotransferase class V" evidence="2">
    <location>
        <begin position="15"/>
        <end position="352"/>
    </location>
</feature>
<protein>
    <submittedName>
        <fullName evidence="3">Aminotransferase class V-fold PLP-dependent enzyme</fullName>
    </submittedName>
</protein>
<dbReference type="PANTHER" id="PTHR43586:SF15">
    <property type="entry name" value="BLR3095 PROTEIN"/>
    <property type="match status" value="1"/>
</dbReference>
<dbReference type="RefSeq" id="WP_386408284.1">
    <property type="nucleotide sequence ID" value="NZ_JBHTJH010000010.1"/>
</dbReference>
<accession>A0ABW3CYN6</accession>
<dbReference type="EMBL" id="JBHTJH010000010">
    <property type="protein sequence ID" value="MFD0862808.1"/>
    <property type="molecule type" value="Genomic_DNA"/>
</dbReference>
<keyword evidence="1" id="KW-0663">Pyridoxal phosphate</keyword>
<gene>
    <name evidence="3" type="ORF">ACFQ1M_11385</name>
</gene>
<keyword evidence="3" id="KW-0808">Transferase</keyword>
<dbReference type="InterPro" id="IPR015424">
    <property type="entry name" value="PyrdxlP-dep_Trfase"/>
</dbReference>
<dbReference type="Proteomes" id="UP001596978">
    <property type="component" value="Unassembled WGS sequence"/>
</dbReference>
<dbReference type="InterPro" id="IPR015422">
    <property type="entry name" value="PyrdxlP-dep_Trfase_small"/>
</dbReference>
<evidence type="ECO:0000256" key="1">
    <source>
        <dbReference type="ARBA" id="ARBA00022898"/>
    </source>
</evidence>
<keyword evidence="4" id="KW-1185">Reference proteome</keyword>
<name>A0ABW3CYN6_9FLAO</name>
<reference evidence="4" key="1">
    <citation type="journal article" date="2019" name="Int. J. Syst. Evol. Microbiol.">
        <title>The Global Catalogue of Microorganisms (GCM) 10K type strain sequencing project: providing services to taxonomists for standard genome sequencing and annotation.</title>
        <authorList>
            <consortium name="The Broad Institute Genomics Platform"/>
            <consortium name="The Broad Institute Genome Sequencing Center for Infectious Disease"/>
            <person name="Wu L."/>
            <person name="Ma J."/>
        </authorList>
    </citation>
    <scope>NUCLEOTIDE SEQUENCE [LARGE SCALE GENOMIC DNA]</scope>
    <source>
        <strain evidence="4">CCUG 62952</strain>
    </source>
</reference>
<comment type="caution">
    <text evidence="3">The sequence shown here is derived from an EMBL/GenBank/DDBJ whole genome shotgun (WGS) entry which is preliminary data.</text>
</comment>
<evidence type="ECO:0000313" key="3">
    <source>
        <dbReference type="EMBL" id="MFD0862808.1"/>
    </source>
</evidence>
<dbReference type="InterPro" id="IPR000192">
    <property type="entry name" value="Aminotrans_V_dom"/>
</dbReference>
<dbReference type="SUPFAM" id="SSF53383">
    <property type="entry name" value="PLP-dependent transferases"/>
    <property type="match status" value="1"/>
</dbReference>
<dbReference type="Pfam" id="PF00266">
    <property type="entry name" value="Aminotran_5"/>
    <property type="match status" value="1"/>
</dbReference>
<dbReference type="Gene3D" id="3.40.640.10">
    <property type="entry name" value="Type I PLP-dependent aspartate aminotransferase-like (Major domain)"/>
    <property type="match status" value="1"/>
</dbReference>
<dbReference type="InterPro" id="IPR015421">
    <property type="entry name" value="PyrdxlP-dep_Trfase_major"/>
</dbReference>
<dbReference type="GO" id="GO:0008483">
    <property type="term" value="F:transaminase activity"/>
    <property type="evidence" value="ECO:0007669"/>
    <property type="project" value="UniProtKB-KW"/>
</dbReference>